<feature type="transmembrane region" description="Helical" evidence="1">
    <location>
        <begin position="275"/>
        <end position="294"/>
    </location>
</feature>
<evidence type="ECO:0000256" key="1">
    <source>
        <dbReference type="SAM" id="Phobius"/>
    </source>
</evidence>
<evidence type="ECO:0000313" key="2">
    <source>
        <dbReference type="EMBL" id="QHT93961.1"/>
    </source>
</evidence>
<keyword evidence="1" id="KW-0812">Transmembrane</keyword>
<dbReference type="EMBL" id="MN740212">
    <property type="protein sequence ID" value="QHT93961.1"/>
    <property type="molecule type" value="Genomic_DNA"/>
</dbReference>
<protein>
    <submittedName>
        <fullName evidence="2">Uncharacterized protein</fullName>
    </submittedName>
</protein>
<proteinExistence type="predicted"/>
<reference evidence="2" key="1">
    <citation type="journal article" date="2020" name="Nature">
        <title>Giant virus diversity and host interactions through global metagenomics.</title>
        <authorList>
            <person name="Schulz F."/>
            <person name="Roux S."/>
            <person name="Paez-Espino D."/>
            <person name="Jungbluth S."/>
            <person name="Walsh D.A."/>
            <person name="Denef V.J."/>
            <person name="McMahon K.D."/>
            <person name="Konstantinidis K.T."/>
            <person name="Eloe-Fadrosh E.A."/>
            <person name="Kyrpides N.C."/>
            <person name="Woyke T."/>
        </authorList>
    </citation>
    <scope>NUCLEOTIDE SEQUENCE</scope>
    <source>
        <strain evidence="2">GVMAG-M-3300024258-14</strain>
    </source>
</reference>
<accession>A0A6C0IL44</accession>
<sequence length="331" mass="39227">MENNSTLQEFNQSKSLYTKYVLNSEIVPILFSAANVNIFVYVFWTIIYYTLYYGYTVNKIKKNMDTFQKNLEENERVGITVNKNKTLVESYQTFLPRFIPFFIFIVVVILLQYVLNVFYMRNKCDSDSFISFRTVNIYTVGVWLFILLFSFGFLYKLPKLKSVYSNSLVHKIFNKFVEPSRETIFTSLFKKSTDVTNPKLKQLVKDINCNFMKKTTKEEMGEESFNEYCKNNKSILFLNNINISNYNEYFNLMEPIMNNNGTENEFLKYIIKKDILSEMLWVIKIGIIMVVFIYTKMKNTKCLNHKKTHVENVKEYVDSKIKQCANTDSKK</sequence>
<feature type="transmembrane region" description="Helical" evidence="1">
    <location>
        <begin position="26"/>
        <end position="52"/>
    </location>
</feature>
<name>A0A6C0IL44_9ZZZZ</name>
<keyword evidence="1" id="KW-0472">Membrane</keyword>
<dbReference type="AlphaFoldDB" id="A0A6C0IL44"/>
<feature type="transmembrane region" description="Helical" evidence="1">
    <location>
        <begin position="135"/>
        <end position="155"/>
    </location>
</feature>
<feature type="transmembrane region" description="Helical" evidence="1">
    <location>
        <begin position="94"/>
        <end position="115"/>
    </location>
</feature>
<keyword evidence="1" id="KW-1133">Transmembrane helix</keyword>
<organism evidence="2">
    <name type="scientific">viral metagenome</name>
    <dbReference type="NCBI Taxonomy" id="1070528"/>
    <lineage>
        <taxon>unclassified sequences</taxon>
        <taxon>metagenomes</taxon>
        <taxon>organismal metagenomes</taxon>
    </lineage>
</organism>